<sequence>MEERKKVLEMLAAGKLTAEQADRLLAALSGRKAHPHPPHGPGQGRPFRWRWDGKFRELQDLADLSEWKDELKHLGSAVTATVAQAMKEARRTIEQQLGEMAPRADQLRVRKDWELGAGVRRLTVETHHGRIHLLPAPDHTLRASVRAEVRGSSLPEARQVLAGQLHLEEADGVCRILLVRDDRVLAADVDLWLPSGSALTLTAKAHTGGIQAEDVHAQEMELVTQHGNVVLYRTTAEHLRVAARNGAIHLTECLGPDSRSVHLETRMGGITVLGLPAEAGVTGSAKTGLGRVEVSGEGMEVEYDDPQQPKAARFASFRSLGAAEETVVHLHCATRNGHISIRR</sequence>
<name>A0A917KAC9_9BACL</name>
<evidence type="ECO:0000259" key="1">
    <source>
        <dbReference type="Pfam" id="PF22746"/>
    </source>
</evidence>
<feature type="domain" description="YvlB/LiaX N-terminal" evidence="1">
    <location>
        <begin position="2"/>
        <end position="32"/>
    </location>
</feature>
<reference evidence="2" key="2">
    <citation type="submission" date="2020-09" db="EMBL/GenBank/DDBJ databases">
        <authorList>
            <person name="Sun Q."/>
            <person name="Ohkuma M."/>
        </authorList>
    </citation>
    <scope>NUCLEOTIDE SEQUENCE</scope>
    <source>
        <strain evidence="2">JCM 18487</strain>
    </source>
</reference>
<dbReference type="InterPro" id="IPR053959">
    <property type="entry name" value="YvlB/LiaX_N"/>
</dbReference>
<gene>
    <name evidence="2" type="ORF">GCM10010885_14750</name>
</gene>
<organism evidence="2 3">
    <name type="scientific">Alicyclobacillus cellulosilyticus</name>
    <dbReference type="NCBI Taxonomy" id="1003997"/>
    <lineage>
        <taxon>Bacteria</taxon>
        <taxon>Bacillati</taxon>
        <taxon>Bacillota</taxon>
        <taxon>Bacilli</taxon>
        <taxon>Bacillales</taxon>
        <taxon>Alicyclobacillaceae</taxon>
        <taxon>Alicyclobacillus</taxon>
    </lineage>
</organism>
<dbReference type="Proteomes" id="UP000637695">
    <property type="component" value="Unassembled WGS sequence"/>
</dbReference>
<accession>A0A917KAC9</accession>
<reference evidence="2" key="1">
    <citation type="journal article" date="2014" name="Int. J. Syst. Evol. Microbiol.">
        <title>Complete genome sequence of Corynebacterium casei LMG S-19264T (=DSM 44701T), isolated from a smear-ripened cheese.</title>
        <authorList>
            <consortium name="US DOE Joint Genome Institute (JGI-PGF)"/>
            <person name="Walter F."/>
            <person name="Albersmeier A."/>
            <person name="Kalinowski J."/>
            <person name="Ruckert C."/>
        </authorList>
    </citation>
    <scope>NUCLEOTIDE SEQUENCE</scope>
    <source>
        <strain evidence="2">JCM 18487</strain>
    </source>
</reference>
<evidence type="ECO:0000313" key="2">
    <source>
        <dbReference type="EMBL" id="GGJ06663.1"/>
    </source>
</evidence>
<keyword evidence="3" id="KW-1185">Reference proteome</keyword>
<dbReference type="Pfam" id="PF22746">
    <property type="entry name" value="SHOCT-like_DUF2089-C"/>
    <property type="match status" value="1"/>
</dbReference>
<evidence type="ECO:0000313" key="3">
    <source>
        <dbReference type="Proteomes" id="UP000637695"/>
    </source>
</evidence>
<dbReference type="AlphaFoldDB" id="A0A917KAC9"/>
<dbReference type="RefSeq" id="WP_188882130.1">
    <property type="nucleotide sequence ID" value="NZ_BMOY01000020.1"/>
</dbReference>
<dbReference type="EMBL" id="BMOY01000020">
    <property type="protein sequence ID" value="GGJ06663.1"/>
    <property type="molecule type" value="Genomic_DNA"/>
</dbReference>
<proteinExistence type="predicted"/>
<protein>
    <recommendedName>
        <fullName evidence="1">YvlB/LiaX N-terminal domain-containing protein</fullName>
    </recommendedName>
</protein>
<comment type="caution">
    <text evidence="2">The sequence shown here is derived from an EMBL/GenBank/DDBJ whole genome shotgun (WGS) entry which is preliminary data.</text>
</comment>